<name>A0AAV2RLY6_MEGNR</name>
<feature type="non-terminal residue" evidence="7">
    <location>
        <position position="1"/>
    </location>
</feature>
<dbReference type="SUPFAM" id="SSF57850">
    <property type="entry name" value="RING/U-box"/>
    <property type="match status" value="1"/>
</dbReference>
<evidence type="ECO:0000256" key="5">
    <source>
        <dbReference type="SAM" id="MobiDB-lite"/>
    </source>
</evidence>
<feature type="region of interest" description="Disordered" evidence="5">
    <location>
        <begin position="1"/>
        <end position="38"/>
    </location>
</feature>
<evidence type="ECO:0000313" key="7">
    <source>
        <dbReference type="EMBL" id="CAL4128580.1"/>
    </source>
</evidence>
<accession>A0AAV2RLY6</accession>
<dbReference type="InterPro" id="IPR018957">
    <property type="entry name" value="Znf_C3HC4_RING-type"/>
</dbReference>
<dbReference type="Proteomes" id="UP001497623">
    <property type="component" value="Unassembled WGS sequence"/>
</dbReference>
<organism evidence="7 8">
    <name type="scientific">Meganyctiphanes norvegica</name>
    <name type="common">Northern krill</name>
    <name type="synonym">Thysanopoda norvegica</name>
    <dbReference type="NCBI Taxonomy" id="48144"/>
    <lineage>
        <taxon>Eukaryota</taxon>
        <taxon>Metazoa</taxon>
        <taxon>Ecdysozoa</taxon>
        <taxon>Arthropoda</taxon>
        <taxon>Crustacea</taxon>
        <taxon>Multicrustacea</taxon>
        <taxon>Malacostraca</taxon>
        <taxon>Eumalacostraca</taxon>
        <taxon>Eucarida</taxon>
        <taxon>Euphausiacea</taxon>
        <taxon>Euphausiidae</taxon>
        <taxon>Meganyctiphanes</taxon>
    </lineage>
</organism>
<dbReference type="InterPro" id="IPR013083">
    <property type="entry name" value="Znf_RING/FYVE/PHD"/>
</dbReference>
<dbReference type="PROSITE" id="PS50089">
    <property type="entry name" value="ZF_RING_2"/>
    <property type="match status" value="1"/>
</dbReference>
<keyword evidence="3" id="KW-0862">Zinc</keyword>
<keyword evidence="1" id="KW-0479">Metal-binding</keyword>
<evidence type="ECO:0000256" key="4">
    <source>
        <dbReference type="PROSITE-ProRule" id="PRU00175"/>
    </source>
</evidence>
<feature type="compositionally biased region" description="Basic and acidic residues" evidence="5">
    <location>
        <begin position="26"/>
        <end position="38"/>
    </location>
</feature>
<dbReference type="SMART" id="SM00184">
    <property type="entry name" value="RING"/>
    <property type="match status" value="1"/>
</dbReference>
<comment type="caution">
    <text evidence="7">The sequence shown here is derived from an EMBL/GenBank/DDBJ whole genome shotgun (WGS) entry which is preliminary data.</text>
</comment>
<protein>
    <recommendedName>
        <fullName evidence="6">RING-type domain-containing protein</fullName>
    </recommendedName>
</protein>
<evidence type="ECO:0000256" key="1">
    <source>
        <dbReference type="ARBA" id="ARBA00022723"/>
    </source>
</evidence>
<evidence type="ECO:0000256" key="3">
    <source>
        <dbReference type="ARBA" id="ARBA00022833"/>
    </source>
</evidence>
<proteinExistence type="predicted"/>
<feature type="compositionally biased region" description="Low complexity" evidence="5">
    <location>
        <begin position="7"/>
        <end position="18"/>
    </location>
</feature>
<evidence type="ECO:0000256" key="2">
    <source>
        <dbReference type="ARBA" id="ARBA00022771"/>
    </source>
</evidence>
<dbReference type="EMBL" id="CAXKWB010025735">
    <property type="protein sequence ID" value="CAL4128580.1"/>
    <property type="molecule type" value="Genomic_DNA"/>
</dbReference>
<dbReference type="InterPro" id="IPR001841">
    <property type="entry name" value="Znf_RING"/>
</dbReference>
<keyword evidence="2 4" id="KW-0863">Zinc-finger</keyword>
<keyword evidence="8" id="KW-1185">Reference proteome</keyword>
<evidence type="ECO:0000313" key="8">
    <source>
        <dbReference type="Proteomes" id="UP001497623"/>
    </source>
</evidence>
<dbReference type="GO" id="GO:0008270">
    <property type="term" value="F:zinc ion binding"/>
    <property type="evidence" value="ECO:0007669"/>
    <property type="project" value="UniProtKB-KW"/>
</dbReference>
<sequence>ASQHTLTSMSRTFKSSISKSKKINKGKTESKRTFQDDGQTRLPRHLEFHDPHFSDKTCLGNRLSAIFWLKTARSINANVSRRYKQELVKEMLNEAKPWAHENKLPLQKMIIDTLFGLKGWPKSLHALKEKYKKTNKNSKCTCVKDVTLSLRELLICSICIETAKDPVMSRCEHYLCEECSKKFIRNEFEKHQRRNPNINFDSFDIKHVPCPICQQPIGKYSIAKAARHILTLLERAEEIRTVIPPDVADL</sequence>
<dbReference type="Gene3D" id="3.30.40.10">
    <property type="entry name" value="Zinc/RING finger domain, C3HC4 (zinc finger)"/>
    <property type="match status" value="1"/>
</dbReference>
<dbReference type="AlphaFoldDB" id="A0AAV2RLY6"/>
<gene>
    <name evidence="7" type="ORF">MNOR_LOCUS26153</name>
</gene>
<evidence type="ECO:0000259" key="6">
    <source>
        <dbReference type="PROSITE" id="PS50089"/>
    </source>
</evidence>
<feature type="domain" description="RING-type" evidence="6">
    <location>
        <begin position="156"/>
        <end position="214"/>
    </location>
</feature>
<reference evidence="7 8" key="1">
    <citation type="submission" date="2024-05" db="EMBL/GenBank/DDBJ databases">
        <authorList>
            <person name="Wallberg A."/>
        </authorList>
    </citation>
    <scope>NUCLEOTIDE SEQUENCE [LARGE SCALE GENOMIC DNA]</scope>
</reference>
<dbReference type="Pfam" id="PF00097">
    <property type="entry name" value="zf-C3HC4"/>
    <property type="match status" value="1"/>
</dbReference>